<accession>A0A1W0WIP4</accession>
<dbReference type="GO" id="GO:0050793">
    <property type="term" value="P:regulation of developmental process"/>
    <property type="evidence" value="ECO:0007669"/>
    <property type="project" value="UniProtKB-ARBA"/>
</dbReference>
<evidence type="ECO:0000256" key="7">
    <source>
        <dbReference type="ARBA" id="ARBA00023136"/>
    </source>
</evidence>
<feature type="binding site" evidence="10">
    <location>
        <position position="206"/>
    </location>
    <ligand>
        <name>ATP</name>
        <dbReference type="ChEBI" id="CHEBI:30616"/>
    </ligand>
</feature>
<dbReference type="Pfam" id="PF07714">
    <property type="entry name" value="PK_Tyr_Ser-Thr"/>
    <property type="match status" value="1"/>
</dbReference>
<evidence type="ECO:0000256" key="1">
    <source>
        <dbReference type="ARBA" id="ARBA00004167"/>
    </source>
</evidence>
<dbReference type="GO" id="GO:0005886">
    <property type="term" value="C:plasma membrane"/>
    <property type="evidence" value="ECO:0007669"/>
    <property type="project" value="TreeGrafter"/>
</dbReference>
<dbReference type="PANTHER" id="PTHR24416">
    <property type="entry name" value="TYROSINE-PROTEIN KINASE RECEPTOR"/>
    <property type="match status" value="1"/>
</dbReference>
<dbReference type="InterPro" id="IPR011009">
    <property type="entry name" value="Kinase-like_dom_sf"/>
</dbReference>
<dbReference type="InterPro" id="IPR020635">
    <property type="entry name" value="Tyr_kinase_cat_dom"/>
</dbReference>
<evidence type="ECO:0000313" key="13">
    <source>
        <dbReference type="EMBL" id="OQV14993.1"/>
    </source>
</evidence>
<reference evidence="14" key="1">
    <citation type="submission" date="2017-01" db="EMBL/GenBank/DDBJ databases">
        <title>Comparative genomics of anhydrobiosis in the tardigrade Hypsibius dujardini.</title>
        <authorList>
            <person name="Yoshida Y."/>
            <person name="Koutsovoulos G."/>
            <person name="Laetsch D."/>
            <person name="Stevens L."/>
            <person name="Kumar S."/>
            <person name="Horikawa D."/>
            <person name="Ishino K."/>
            <person name="Komine S."/>
            <person name="Tomita M."/>
            <person name="Blaxter M."/>
            <person name="Arakawa K."/>
        </authorList>
    </citation>
    <scope>NUCLEOTIDE SEQUENCE [LARGE SCALE GENOMIC DNA]</scope>
    <source>
        <strain evidence="14">Z151</strain>
    </source>
</reference>
<dbReference type="Proteomes" id="UP000192578">
    <property type="component" value="Unassembled WGS sequence"/>
</dbReference>
<dbReference type="Gene3D" id="3.30.200.20">
    <property type="entry name" value="Phosphorylase Kinase, domain 1"/>
    <property type="match status" value="1"/>
</dbReference>
<dbReference type="AlphaFoldDB" id="A0A1W0WIP4"/>
<dbReference type="GO" id="GO:0048468">
    <property type="term" value="P:cell development"/>
    <property type="evidence" value="ECO:0007669"/>
    <property type="project" value="UniProtKB-ARBA"/>
</dbReference>
<dbReference type="FunFam" id="1.10.510.10:FF:001512">
    <property type="entry name" value="Receptor tyrosine-protein kinase erbB-2"/>
    <property type="match status" value="1"/>
</dbReference>
<dbReference type="GO" id="GO:0004714">
    <property type="term" value="F:transmembrane receptor protein tyrosine kinase activity"/>
    <property type="evidence" value="ECO:0007669"/>
    <property type="project" value="UniProtKB-EC"/>
</dbReference>
<keyword evidence="14" id="KW-1185">Reference proteome</keyword>
<dbReference type="Gene3D" id="1.10.510.10">
    <property type="entry name" value="Transferase(Phosphotransferase) domain 1"/>
    <property type="match status" value="1"/>
</dbReference>
<comment type="catalytic activity">
    <reaction evidence="9">
        <text>L-tyrosyl-[protein] + ATP = O-phospho-L-tyrosyl-[protein] + ADP + H(+)</text>
        <dbReference type="Rhea" id="RHEA:10596"/>
        <dbReference type="Rhea" id="RHEA-COMP:10136"/>
        <dbReference type="Rhea" id="RHEA-COMP:20101"/>
        <dbReference type="ChEBI" id="CHEBI:15378"/>
        <dbReference type="ChEBI" id="CHEBI:30616"/>
        <dbReference type="ChEBI" id="CHEBI:46858"/>
        <dbReference type="ChEBI" id="CHEBI:61978"/>
        <dbReference type="ChEBI" id="CHEBI:456216"/>
        <dbReference type="EC" id="2.7.10.1"/>
    </reaction>
</comment>
<dbReference type="GO" id="GO:0051130">
    <property type="term" value="P:positive regulation of cellular component organization"/>
    <property type="evidence" value="ECO:0007669"/>
    <property type="project" value="UniProtKB-ARBA"/>
</dbReference>
<dbReference type="SUPFAM" id="SSF56112">
    <property type="entry name" value="Protein kinase-like (PK-like)"/>
    <property type="match status" value="1"/>
</dbReference>
<keyword evidence="3" id="KW-0808">Transferase</keyword>
<dbReference type="GO" id="GO:0030182">
    <property type="term" value="P:neuron differentiation"/>
    <property type="evidence" value="ECO:0007669"/>
    <property type="project" value="UniProtKB-ARBA"/>
</dbReference>
<evidence type="ECO:0000256" key="3">
    <source>
        <dbReference type="ARBA" id="ARBA00022679"/>
    </source>
</evidence>
<feature type="transmembrane region" description="Helical" evidence="11">
    <location>
        <begin position="88"/>
        <end position="110"/>
    </location>
</feature>
<evidence type="ECO:0000256" key="8">
    <source>
        <dbReference type="ARBA" id="ARBA00023137"/>
    </source>
</evidence>
<dbReference type="InterPro" id="IPR017441">
    <property type="entry name" value="Protein_kinase_ATP_BS"/>
</dbReference>
<dbReference type="InterPro" id="IPR008266">
    <property type="entry name" value="Tyr_kinase_AS"/>
</dbReference>
<evidence type="ECO:0000256" key="4">
    <source>
        <dbReference type="ARBA" id="ARBA00022741"/>
    </source>
</evidence>
<keyword evidence="4 10" id="KW-0547">Nucleotide-binding</keyword>
<dbReference type="PRINTS" id="PR00109">
    <property type="entry name" value="TYRKINASE"/>
</dbReference>
<dbReference type="PROSITE" id="PS50011">
    <property type="entry name" value="PROTEIN_KINASE_DOM"/>
    <property type="match status" value="1"/>
</dbReference>
<organism evidence="13 14">
    <name type="scientific">Hypsibius exemplaris</name>
    <name type="common">Freshwater tardigrade</name>
    <dbReference type="NCBI Taxonomy" id="2072580"/>
    <lineage>
        <taxon>Eukaryota</taxon>
        <taxon>Metazoa</taxon>
        <taxon>Ecdysozoa</taxon>
        <taxon>Tardigrada</taxon>
        <taxon>Eutardigrada</taxon>
        <taxon>Parachela</taxon>
        <taxon>Hypsibioidea</taxon>
        <taxon>Hypsibiidae</taxon>
        <taxon>Hypsibius</taxon>
    </lineage>
</organism>
<dbReference type="OrthoDB" id="4062651at2759"/>
<evidence type="ECO:0000313" key="14">
    <source>
        <dbReference type="Proteomes" id="UP000192578"/>
    </source>
</evidence>
<protein>
    <submittedName>
        <fullName evidence="13">Vascular endothelial growth factor receptor 2</fullName>
    </submittedName>
</protein>
<keyword evidence="7 11" id="KW-0472">Membrane</keyword>
<keyword evidence="11" id="KW-1133">Transmembrane helix</keyword>
<dbReference type="GO" id="GO:0007169">
    <property type="term" value="P:cell surface receptor protein tyrosine kinase signaling pathway"/>
    <property type="evidence" value="ECO:0007669"/>
    <property type="project" value="TreeGrafter"/>
</dbReference>
<evidence type="ECO:0000256" key="6">
    <source>
        <dbReference type="ARBA" id="ARBA00022840"/>
    </source>
</evidence>
<evidence type="ECO:0000259" key="12">
    <source>
        <dbReference type="PROSITE" id="PS50011"/>
    </source>
</evidence>
<evidence type="ECO:0000256" key="10">
    <source>
        <dbReference type="PROSITE-ProRule" id="PRU10141"/>
    </source>
</evidence>
<dbReference type="GO" id="GO:0043235">
    <property type="term" value="C:receptor complex"/>
    <property type="evidence" value="ECO:0007669"/>
    <property type="project" value="TreeGrafter"/>
</dbReference>
<gene>
    <name evidence="13" type="ORF">BV898_10753</name>
</gene>
<evidence type="ECO:0000256" key="9">
    <source>
        <dbReference type="ARBA" id="ARBA00051243"/>
    </source>
</evidence>
<dbReference type="PANTHER" id="PTHR24416:SF621">
    <property type="entry name" value="TYROSINE KINASE RECEPTOR CAD96CA"/>
    <property type="match status" value="1"/>
</dbReference>
<dbReference type="GO" id="GO:0005524">
    <property type="term" value="F:ATP binding"/>
    <property type="evidence" value="ECO:0007669"/>
    <property type="project" value="UniProtKB-UniRule"/>
</dbReference>
<dbReference type="EMBL" id="MTYJ01000095">
    <property type="protein sequence ID" value="OQV14993.1"/>
    <property type="molecule type" value="Genomic_DNA"/>
</dbReference>
<dbReference type="InterPro" id="IPR050122">
    <property type="entry name" value="RTK"/>
</dbReference>
<keyword evidence="13" id="KW-0675">Receptor</keyword>
<dbReference type="GO" id="GO:0012505">
    <property type="term" value="C:endomembrane system"/>
    <property type="evidence" value="ECO:0007669"/>
    <property type="project" value="UniProtKB-SubCell"/>
</dbReference>
<dbReference type="PROSITE" id="PS00109">
    <property type="entry name" value="PROTEIN_KINASE_TYR"/>
    <property type="match status" value="1"/>
</dbReference>
<feature type="domain" description="Protein kinase" evidence="12">
    <location>
        <begin position="171"/>
        <end position="479"/>
    </location>
</feature>
<evidence type="ECO:0000256" key="2">
    <source>
        <dbReference type="ARBA" id="ARBA00004308"/>
    </source>
</evidence>
<comment type="subcellular location">
    <subcellularLocation>
        <location evidence="2">Endomembrane system</location>
    </subcellularLocation>
    <subcellularLocation>
        <location evidence="1">Membrane</location>
        <topology evidence="1">Single-pass membrane protein</topology>
    </subcellularLocation>
</comment>
<keyword evidence="6 10" id="KW-0067">ATP-binding</keyword>
<comment type="caution">
    <text evidence="13">The sequence shown here is derived from an EMBL/GenBank/DDBJ whole genome shotgun (WGS) entry which is preliminary data.</text>
</comment>
<evidence type="ECO:0000256" key="11">
    <source>
        <dbReference type="SAM" id="Phobius"/>
    </source>
</evidence>
<dbReference type="SMART" id="SM00219">
    <property type="entry name" value="TyrKc"/>
    <property type="match status" value="1"/>
</dbReference>
<keyword evidence="11" id="KW-0812">Transmembrane</keyword>
<dbReference type="CDD" id="cd00192">
    <property type="entry name" value="PTKc"/>
    <property type="match status" value="1"/>
</dbReference>
<proteinExistence type="predicted"/>
<dbReference type="InterPro" id="IPR001245">
    <property type="entry name" value="Ser-Thr/Tyr_kinase_cat_dom"/>
</dbReference>
<keyword evidence="5" id="KW-0418">Kinase</keyword>
<name>A0A1W0WIP4_HYPEX</name>
<keyword evidence="8" id="KW-0829">Tyrosine-protein kinase</keyword>
<dbReference type="InterPro" id="IPR000719">
    <property type="entry name" value="Prot_kinase_dom"/>
</dbReference>
<evidence type="ECO:0000256" key="5">
    <source>
        <dbReference type="ARBA" id="ARBA00022777"/>
    </source>
</evidence>
<sequence>MVYQDNGRGIAKSVVVGVYFLAGLRCKHYDGWGTVIYSRVASFVRDFIEPEENRVREIEESTTVMTTTGHPNTTTLPKDGTTGGIRTVGITAGSMAALAAIIFCSLLVYFGCRRQTATVRGGPVMQMQKIKRNNPQQEQRYQLDSSSGNEKLDAFCSHYTKLLTVDSKTIDISSTVLGRGKFGVVFKAVARDLPTVAIGPTVVAAKTLTGISDRSQQTLFAEEVRTMLKCGHHVNIVNILGVVDEEQSLILLEYCEHGSLHSYLQQRRNGELYSRVNEFGELSPFNKTDMEQQWNTYCSTRDFDLPMEELMLSTDDLIKFSYQICRGMEYLSARTIIHRDLAARNVLVSDNRIMKISDFGLARHGSDFYVVSNIFIALPILWMPPDAITTRTFSQKSDVWSFGVTLWEVFSLAATPFDRPNVTKFSANAFAEWLLQGNQMARPDNAPSSMYELMQSCWQINQQMRPDFSELLLKLESLLSDAIAQECPYMTLSEPDFVDSRFRELDDQILECLKDVDIAK</sequence>
<dbReference type="PROSITE" id="PS00107">
    <property type="entry name" value="PROTEIN_KINASE_ATP"/>
    <property type="match status" value="1"/>
</dbReference>